<gene>
    <name evidence="2" type="ORF">C0601_06870</name>
</gene>
<feature type="transmembrane region" description="Helical" evidence="1">
    <location>
        <begin position="12"/>
        <end position="28"/>
    </location>
</feature>
<dbReference type="Gene3D" id="1.10.357.140">
    <property type="entry name" value="UbiA prenyltransferase"/>
    <property type="match status" value="1"/>
</dbReference>
<feature type="transmembrane region" description="Helical" evidence="1">
    <location>
        <begin position="82"/>
        <end position="99"/>
    </location>
</feature>
<evidence type="ECO:0000313" key="2">
    <source>
        <dbReference type="EMBL" id="PLX17747.1"/>
    </source>
</evidence>
<dbReference type="Proteomes" id="UP000234857">
    <property type="component" value="Unassembled WGS sequence"/>
</dbReference>
<organism evidence="2 3">
    <name type="scientific">Muiribacterium halophilum</name>
    <dbReference type="NCBI Taxonomy" id="2053465"/>
    <lineage>
        <taxon>Bacteria</taxon>
        <taxon>Candidatus Muiribacteriota</taxon>
        <taxon>Candidatus Muiribacteriia</taxon>
        <taxon>Candidatus Muiribacteriales</taxon>
        <taxon>Candidatus Muiribacteriaceae</taxon>
        <taxon>Candidatus Muiribacterium</taxon>
    </lineage>
</organism>
<dbReference type="PANTHER" id="PTHR42967">
    <property type="entry name" value="METAL DEPENDENT HYDROLASE"/>
    <property type="match status" value="1"/>
</dbReference>
<feature type="transmembrane region" description="Helical" evidence="1">
    <location>
        <begin position="189"/>
        <end position="207"/>
    </location>
</feature>
<name>A0A2N5ZGA8_MUIH1</name>
<feature type="transmembrane region" description="Helical" evidence="1">
    <location>
        <begin position="129"/>
        <end position="145"/>
    </location>
</feature>
<keyword evidence="1" id="KW-0472">Membrane</keyword>
<keyword evidence="1" id="KW-1133">Transmembrane helix</keyword>
<feature type="transmembrane region" description="Helical" evidence="1">
    <location>
        <begin position="236"/>
        <end position="255"/>
    </location>
</feature>
<sequence>MIKIILLFPKTYRFDIFLLVFLLSFYSFDNNNVFQTLALAFFFSLIPFNFIYTINILTDKKEDSINKPKRIKLINDLGGKNIRNYSIFLFFLGIMIPIVYFSQKILILSIIVMTGGIIYSIPPFRAKRNISGNIVVLIVALSILLNRPEGLDKIFLLNFIFYAFLMMAFKDINDTKGDKEAKVFNWFNLRFPIWFLIYSLNITIFFTDIYFKSYLLSVFAFINLFLIKIKFVKKNYIYFVCIFLSLIIFFENDLLKIKGDNMGRFEIVYFYQNCFLIKHGEEGILFDVPDKSFIEENVFSLIDKISPENINLFFSHGHSDHFTKDLSFFKDKKLRIFVPENIKIDKKDVISLKTDNDSFKDKDLKVSTIKSNDEGMAYILEWKGLRIYFGGDLASWYWEGLSKQEFELYVKYFFDTVENLKKKKPFDIVFSNADNRVRDLSGAKDIMDALRPGLFVPMHLFGNIDILKQLPDKTNIFKYKKSGDSMVFEKH</sequence>
<dbReference type="InterPro" id="IPR036866">
    <property type="entry name" value="RibonucZ/Hydroxyglut_hydro"/>
</dbReference>
<dbReference type="EMBL" id="PKTG01000083">
    <property type="protein sequence ID" value="PLX17747.1"/>
    <property type="molecule type" value="Genomic_DNA"/>
</dbReference>
<dbReference type="Gene3D" id="3.60.15.10">
    <property type="entry name" value="Ribonuclease Z/Hydroxyacylglutathione hydrolase-like"/>
    <property type="match status" value="1"/>
</dbReference>
<proteinExistence type="predicted"/>
<evidence type="ECO:0000256" key="1">
    <source>
        <dbReference type="SAM" id="Phobius"/>
    </source>
</evidence>
<evidence type="ECO:0008006" key="4">
    <source>
        <dbReference type="Google" id="ProtNLM"/>
    </source>
</evidence>
<dbReference type="AlphaFoldDB" id="A0A2N5ZGA8"/>
<accession>A0A2N5ZGA8</accession>
<keyword evidence="1" id="KW-0812">Transmembrane</keyword>
<feature type="transmembrane region" description="Helical" evidence="1">
    <location>
        <begin position="151"/>
        <end position="169"/>
    </location>
</feature>
<dbReference type="InterPro" id="IPR044878">
    <property type="entry name" value="UbiA_sf"/>
</dbReference>
<protein>
    <recommendedName>
        <fullName evidence="4">Metallo-beta-lactamase domain-containing protein</fullName>
    </recommendedName>
</protein>
<evidence type="ECO:0000313" key="3">
    <source>
        <dbReference type="Proteomes" id="UP000234857"/>
    </source>
</evidence>
<reference evidence="2 3" key="1">
    <citation type="submission" date="2017-11" db="EMBL/GenBank/DDBJ databases">
        <title>Genome-resolved metagenomics identifies genetic mobility, metabolic interactions, and unexpected diversity in perchlorate-reducing communities.</title>
        <authorList>
            <person name="Barnum T.P."/>
            <person name="Figueroa I.A."/>
            <person name="Carlstrom C.I."/>
            <person name="Lucas L.N."/>
            <person name="Engelbrektson A.L."/>
            <person name="Coates J.D."/>
        </authorList>
    </citation>
    <scope>NUCLEOTIDE SEQUENCE [LARGE SCALE GENOMIC DNA]</scope>
    <source>
        <strain evidence="2">BM706</strain>
    </source>
</reference>
<dbReference type="PANTHER" id="PTHR42967:SF1">
    <property type="entry name" value="MBL FOLD METALLO-HYDROLASE"/>
    <property type="match status" value="1"/>
</dbReference>
<feature type="transmembrane region" description="Helical" evidence="1">
    <location>
        <begin position="34"/>
        <end position="57"/>
    </location>
</feature>
<feature type="transmembrane region" description="Helical" evidence="1">
    <location>
        <begin position="213"/>
        <end position="229"/>
    </location>
</feature>
<comment type="caution">
    <text evidence="2">The sequence shown here is derived from an EMBL/GenBank/DDBJ whole genome shotgun (WGS) entry which is preliminary data.</text>
</comment>
<dbReference type="SUPFAM" id="SSF56281">
    <property type="entry name" value="Metallo-hydrolase/oxidoreductase"/>
    <property type="match status" value="1"/>
</dbReference>
<feature type="transmembrane region" description="Helical" evidence="1">
    <location>
        <begin position="105"/>
        <end position="122"/>
    </location>
</feature>
<dbReference type="Pfam" id="PF13483">
    <property type="entry name" value="Lactamase_B_3"/>
    <property type="match status" value="1"/>
</dbReference>